<keyword evidence="1" id="KW-0862">Zinc</keyword>
<organism evidence="4 5">
    <name type="scientific">Zostera marina</name>
    <name type="common">Eelgrass</name>
    <dbReference type="NCBI Taxonomy" id="29655"/>
    <lineage>
        <taxon>Eukaryota</taxon>
        <taxon>Viridiplantae</taxon>
        <taxon>Streptophyta</taxon>
        <taxon>Embryophyta</taxon>
        <taxon>Tracheophyta</taxon>
        <taxon>Spermatophyta</taxon>
        <taxon>Magnoliopsida</taxon>
        <taxon>Liliopsida</taxon>
        <taxon>Zosteraceae</taxon>
        <taxon>Zostera</taxon>
    </lineage>
</organism>
<dbReference type="PANTHER" id="PTHR46353:SF23">
    <property type="entry name" value="C2H2 ZINC FINGER-CONTAINING PROTEIN-RELATED"/>
    <property type="match status" value="1"/>
</dbReference>
<keyword evidence="1" id="KW-0863">Zinc-finger</keyword>
<dbReference type="PANTHER" id="PTHR46353">
    <property type="entry name" value="ZINC FINGER PROTEIN 5"/>
    <property type="match status" value="1"/>
</dbReference>
<dbReference type="InterPro" id="IPR044299">
    <property type="entry name" value="GIS3/ZFP5/ZFP6"/>
</dbReference>
<dbReference type="GO" id="GO:0010026">
    <property type="term" value="P:trichome differentiation"/>
    <property type="evidence" value="ECO:0000318"/>
    <property type="project" value="GO_Central"/>
</dbReference>
<dbReference type="InterPro" id="IPR013087">
    <property type="entry name" value="Znf_C2H2_type"/>
</dbReference>
<evidence type="ECO:0000313" key="5">
    <source>
        <dbReference type="Proteomes" id="UP000036987"/>
    </source>
</evidence>
<dbReference type="SUPFAM" id="SSF57667">
    <property type="entry name" value="beta-beta-alpha zinc fingers"/>
    <property type="match status" value="1"/>
</dbReference>
<dbReference type="GO" id="GO:0009736">
    <property type="term" value="P:cytokinin-activated signaling pathway"/>
    <property type="evidence" value="ECO:0000318"/>
    <property type="project" value="GO_Central"/>
</dbReference>
<accession>A0A0K9PGR3</accession>
<dbReference type="Gene3D" id="3.30.160.60">
    <property type="entry name" value="Classic Zinc Finger"/>
    <property type="match status" value="1"/>
</dbReference>
<evidence type="ECO:0000259" key="3">
    <source>
        <dbReference type="PROSITE" id="PS50157"/>
    </source>
</evidence>
<dbReference type="PROSITE" id="PS50157">
    <property type="entry name" value="ZINC_FINGER_C2H2_2"/>
    <property type="match status" value="1"/>
</dbReference>
<dbReference type="GO" id="GO:0009740">
    <property type="term" value="P:gibberellic acid mediated signaling pathway"/>
    <property type="evidence" value="ECO:0000318"/>
    <property type="project" value="GO_Central"/>
</dbReference>
<reference evidence="5" key="1">
    <citation type="journal article" date="2016" name="Nature">
        <title>The genome of the seagrass Zostera marina reveals angiosperm adaptation to the sea.</title>
        <authorList>
            <person name="Olsen J.L."/>
            <person name="Rouze P."/>
            <person name="Verhelst B."/>
            <person name="Lin Y.-C."/>
            <person name="Bayer T."/>
            <person name="Collen J."/>
            <person name="Dattolo E."/>
            <person name="De Paoli E."/>
            <person name="Dittami S."/>
            <person name="Maumus F."/>
            <person name="Michel G."/>
            <person name="Kersting A."/>
            <person name="Lauritano C."/>
            <person name="Lohaus R."/>
            <person name="Toepel M."/>
            <person name="Tonon T."/>
            <person name="Vanneste K."/>
            <person name="Amirebrahimi M."/>
            <person name="Brakel J."/>
            <person name="Bostroem C."/>
            <person name="Chovatia M."/>
            <person name="Grimwood J."/>
            <person name="Jenkins J.W."/>
            <person name="Jueterbock A."/>
            <person name="Mraz A."/>
            <person name="Stam W.T."/>
            <person name="Tice H."/>
            <person name="Bornberg-Bauer E."/>
            <person name="Green P.J."/>
            <person name="Pearson G.A."/>
            <person name="Procaccini G."/>
            <person name="Duarte C.M."/>
            <person name="Schmutz J."/>
            <person name="Reusch T.B.H."/>
            <person name="Van de Peer Y."/>
        </authorList>
    </citation>
    <scope>NUCLEOTIDE SEQUENCE [LARGE SCALE GENOMIC DNA]</scope>
    <source>
        <strain evidence="5">cv. Finnish</strain>
    </source>
</reference>
<feature type="region of interest" description="Disordered" evidence="2">
    <location>
        <begin position="191"/>
        <end position="232"/>
    </location>
</feature>
<dbReference type="InterPro" id="IPR036236">
    <property type="entry name" value="Znf_C2H2_sf"/>
</dbReference>
<dbReference type="PROSITE" id="PS00028">
    <property type="entry name" value="ZINC_FINGER_C2H2_1"/>
    <property type="match status" value="1"/>
</dbReference>
<sequence length="232" mass="25517">MHTLKYNTHMAGMIHYHPKTVTPQPRLKIFGFHLSDEGQYVSDQPKKDPETLSSSPVPIVAATNIDDRKFECQYCCREFANSQALGGHQNAHKKERQQRKRDQMLHTQHSFTAGNGGGSRVMVFPHDPHQFLSSPSKVSPPNWFYCPASASPPAPFHLSSGKSPEQEALRSMRCGDNMTRFSSSYSYTCSPPLTKSGRTDLSATTTTVGTDDNSDEGSGLDLNLSLAPSGLS</sequence>
<gene>
    <name evidence="4" type="ORF">ZOSMA_269G00210</name>
</gene>
<keyword evidence="5" id="KW-1185">Reference proteome</keyword>
<evidence type="ECO:0000256" key="1">
    <source>
        <dbReference type="PROSITE-ProRule" id="PRU00042"/>
    </source>
</evidence>
<dbReference type="GO" id="GO:0005634">
    <property type="term" value="C:nucleus"/>
    <property type="evidence" value="ECO:0000318"/>
    <property type="project" value="GO_Central"/>
</dbReference>
<dbReference type="AlphaFoldDB" id="A0A0K9PGR3"/>
<dbReference type="GO" id="GO:0008270">
    <property type="term" value="F:zinc ion binding"/>
    <property type="evidence" value="ECO:0007669"/>
    <property type="project" value="UniProtKB-KW"/>
</dbReference>
<dbReference type="GO" id="GO:0003700">
    <property type="term" value="F:DNA-binding transcription factor activity"/>
    <property type="evidence" value="ECO:0000318"/>
    <property type="project" value="GO_Central"/>
</dbReference>
<comment type="caution">
    <text evidence="4">The sequence shown here is derived from an EMBL/GenBank/DDBJ whole genome shotgun (WGS) entry which is preliminary data.</text>
</comment>
<dbReference type="OrthoDB" id="772256at2759"/>
<dbReference type="GO" id="GO:0000976">
    <property type="term" value="F:transcription cis-regulatory region binding"/>
    <property type="evidence" value="ECO:0000318"/>
    <property type="project" value="GO_Central"/>
</dbReference>
<dbReference type="OMA" id="NTHMAGM"/>
<evidence type="ECO:0000256" key="2">
    <source>
        <dbReference type="SAM" id="MobiDB-lite"/>
    </source>
</evidence>
<dbReference type="GO" id="GO:0010090">
    <property type="term" value="P:trichome morphogenesis"/>
    <property type="evidence" value="ECO:0007669"/>
    <property type="project" value="InterPro"/>
</dbReference>
<feature type="domain" description="C2H2-type" evidence="3">
    <location>
        <begin position="70"/>
        <end position="97"/>
    </location>
</feature>
<dbReference type="Proteomes" id="UP000036987">
    <property type="component" value="Unassembled WGS sequence"/>
</dbReference>
<keyword evidence="1" id="KW-0479">Metal-binding</keyword>
<feature type="compositionally biased region" description="Polar residues" evidence="2">
    <location>
        <begin position="199"/>
        <end position="211"/>
    </location>
</feature>
<proteinExistence type="predicted"/>
<protein>
    <recommendedName>
        <fullName evidence="3">C2H2-type domain-containing protein</fullName>
    </recommendedName>
</protein>
<dbReference type="EMBL" id="LFYR01000914">
    <property type="protein sequence ID" value="KMZ67430.1"/>
    <property type="molecule type" value="Genomic_DNA"/>
</dbReference>
<name>A0A0K9PGR3_ZOSMR</name>
<evidence type="ECO:0000313" key="4">
    <source>
        <dbReference type="EMBL" id="KMZ67430.1"/>
    </source>
</evidence>